<organism evidence="2 3">
    <name type="scientific">Sphingomonas ginsenosidimutans</name>
    <dbReference type="NCBI Taxonomy" id="862134"/>
    <lineage>
        <taxon>Bacteria</taxon>
        <taxon>Pseudomonadati</taxon>
        <taxon>Pseudomonadota</taxon>
        <taxon>Alphaproteobacteria</taxon>
        <taxon>Sphingomonadales</taxon>
        <taxon>Sphingomonadaceae</taxon>
        <taxon>Sphingomonas</taxon>
    </lineage>
</organism>
<evidence type="ECO:0000313" key="3">
    <source>
        <dbReference type="Proteomes" id="UP000218784"/>
    </source>
</evidence>
<dbReference type="EMBL" id="NWVD01000001">
    <property type="protein sequence ID" value="PCG10383.1"/>
    <property type="molecule type" value="Genomic_DNA"/>
</dbReference>
<dbReference type="Proteomes" id="UP000218784">
    <property type="component" value="Unassembled WGS sequence"/>
</dbReference>
<evidence type="ECO:0000256" key="1">
    <source>
        <dbReference type="SAM" id="Phobius"/>
    </source>
</evidence>
<feature type="transmembrane region" description="Helical" evidence="1">
    <location>
        <begin position="174"/>
        <end position="192"/>
    </location>
</feature>
<feature type="transmembrane region" description="Helical" evidence="1">
    <location>
        <begin position="108"/>
        <end position="125"/>
    </location>
</feature>
<feature type="transmembrane region" description="Helical" evidence="1">
    <location>
        <begin position="212"/>
        <end position="240"/>
    </location>
</feature>
<reference evidence="2 3" key="1">
    <citation type="submission" date="2017-09" db="EMBL/GenBank/DDBJ databases">
        <title>Sphingomonas ginsenosidimutans KACC 14949, whole genome shotgun sequence.</title>
        <authorList>
            <person name="Feng G."/>
            <person name="Zhu H."/>
        </authorList>
    </citation>
    <scope>NUCLEOTIDE SEQUENCE [LARGE SCALE GENOMIC DNA]</scope>
    <source>
        <strain evidence="2 3">KACC 14949</strain>
    </source>
</reference>
<keyword evidence="1" id="KW-0472">Membrane</keyword>
<proteinExistence type="predicted"/>
<feature type="transmembrane region" description="Helical" evidence="1">
    <location>
        <begin position="23"/>
        <end position="42"/>
    </location>
</feature>
<protein>
    <recommendedName>
        <fullName evidence="4">Glycerophosphoryl diester phosphodiesterase membrane domain-containing protein</fullName>
    </recommendedName>
</protein>
<dbReference type="RefSeq" id="WP_096610035.1">
    <property type="nucleotide sequence ID" value="NZ_NWVD01000001.1"/>
</dbReference>
<keyword evidence="3" id="KW-1185">Reference proteome</keyword>
<sequence>MTFTFAGLLAATWRLLRRSLDPVIAITALFVFLPAFAALLLSDPVPPIPPAPRDELAMQAWVTAMAQWGQANGLWFVVADVAGIFGAAAVAVLLLDADRPTVGQALRIASRAFWPFLIASVAIAVPVGVGLWLFVLPGLYVQARLVASIPAIARRPGLGVGRAIRVSLAMTRGHGWAITGALVTLFLAQYLVAVPLMQADEWLRMPGNANPLLLSLVDAGIAAVGAIYATGTLLVGIIIYRVRASSGT</sequence>
<keyword evidence="1" id="KW-0812">Transmembrane</keyword>
<comment type="caution">
    <text evidence="2">The sequence shown here is derived from an EMBL/GenBank/DDBJ whole genome shotgun (WGS) entry which is preliminary data.</text>
</comment>
<evidence type="ECO:0008006" key="4">
    <source>
        <dbReference type="Google" id="ProtNLM"/>
    </source>
</evidence>
<evidence type="ECO:0000313" key="2">
    <source>
        <dbReference type="EMBL" id="PCG10383.1"/>
    </source>
</evidence>
<keyword evidence="1" id="KW-1133">Transmembrane helix</keyword>
<feature type="transmembrane region" description="Helical" evidence="1">
    <location>
        <begin position="74"/>
        <end position="96"/>
    </location>
</feature>
<accession>A0A2A4I2B1</accession>
<gene>
    <name evidence="2" type="ORF">COA17_02800</name>
</gene>
<name>A0A2A4I2B1_9SPHN</name>
<dbReference type="AlphaFoldDB" id="A0A2A4I2B1"/>